<proteinExistence type="inferred from homology"/>
<dbReference type="InterPro" id="IPR000917">
    <property type="entry name" value="Sulfatase_N"/>
</dbReference>
<keyword evidence="2" id="KW-0479">Metal-binding</keyword>
<feature type="domain" description="Sulfatase N-terminal" evidence="4">
    <location>
        <begin position="5"/>
        <end position="370"/>
    </location>
</feature>
<dbReference type="Gene3D" id="3.40.720.10">
    <property type="entry name" value="Alkaline Phosphatase, subunit A"/>
    <property type="match status" value="1"/>
</dbReference>
<dbReference type="PANTHER" id="PTHR45953">
    <property type="entry name" value="IDURONATE 2-SULFATASE"/>
    <property type="match status" value="1"/>
</dbReference>
<dbReference type="Pfam" id="PF00884">
    <property type="entry name" value="Sulfatase"/>
    <property type="match status" value="1"/>
</dbReference>
<evidence type="ECO:0000313" key="5">
    <source>
        <dbReference type="EMBL" id="WFG38737.1"/>
    </source>
</evidence>
<dbReference type="PANTHER" id="PTHR45953:SF1">
    <property type="entry name" value="IDURONATE 2-SULFATASE"/>
    <property type="match status" value="1"/>
</dbReference>
<sequence length="491" mass="55881">MSKKPNLLFICSDQQRTDTIGAYGNDWIETPALNELSSKSFVFENAYVTQPVCSPARSTMMTGLYPHSAGVVRNSKPDRPFSNLFPEVKTIAEMVDEDYVCAKYGKWHLGDDLSPQHGFTEWISTEDAHDNNFPNWHDPKHKDRKSQYYDYLVAKGHEPQGDHEGHKSHTQEQRGYFPMEDTMAMFLSRHTVDFVNARAEDEKPWLMYVNMFEPHPPYNGPLNDMYDPNSLDMGPLFLKKPTENTPAFSRVRSDCHMAEAEEESPGDPEKYWRELRAKYFGNMTVLDRGIEPIFKALEESGQADNTIIVFTSDHGDSLGDRGMLMKRSFYEEVARVPLIVHVPWLSGNEQRVDGSIGHTDLVPTLLGLMGQEVPDHLQGASRKGVLEGSEELTDDVFMQWHGGAATISLGDAEFDRLSEIPWRSMVSGPAGDRWKLDLSPHDLCELYDLNNDPLELTNLYAYPDHADRVRAMTARMREWQQRVGDDLDLGV</sequence>
<dbReference type="AlphaFoldDB" id="A0AAJ6CSU6"/>
<dbReference type="GO" id="GO:0046872">
    <property type="term" value="F:metal ion binding"/>
    <property type="evidence" value="ECO:0007669"/>
    <property type="project" value="UniProtKB-KW"/>
</dbReference>
<evidence type="ECO:0000313" key="6">
    <source>
        <dbReference type="Proteomes" id="UP001219901"/>
    </source>
</evidence>
<keyword evidence="3 5" id="KW-0378">Hydrolase</keyword>
<reference evidence="6" key="2">
    <citation type="submission" date="2023-06" db="EMBL/GenBank/DDBJ databases">
        <title>Pangenomics reveal diversification of enzyme families and niche specialization in globally abundant SAR202 bacteria.</title>
        <authorList>
            <person name="Saw J.H.W."/>
        </authorList>
    </citation>
    <scope>NUCLEOTIDE SEQUENCE [LARGE SCALE GENOMIC DNA]</scope>
    <source>
        <strain evidence="6">JH1073</strain>
    </source>
</reference>
<dbReference type="GO" id="GO:0008484">
    <property type="term" value="F:sulfuric ester hydrolase activity"/>
    <property type="evidence" value="ECO:0007669"/>
    <property type="project" value="TreeGrafter"/>
</dbReference>
<comment type="similarity">
    <text evidence="1">Belongs to the sulfatase family.</text>
</comment>
<dbReference type="GO" id="GO:0005737">
    <property type="term" value="C:cytoplasm"/>
    <property type="evidence" value="ECO:0007669"/>
    <property type="project" value="TreeGrafter"/>
</dbReference>
<dbReference type="EMBL" id="CP046147">
    <property type="protein sequence ID" value="WFG38737.1"/>
    <property type="molecule type" value="Genomic_DNA"/>
</dbReference>
<evidence type="ECO:0000259" key="4">
    <source>
        <dbReference type="Pfam" id="PF00884"/>
    </source>
</evidence>
<keyword evidence="6" id="KW-1185">Reference proteome</keyword>
<evidence type="ECO:0000256" key="2">
    <source>
        <dbReference type="ARBA" id="ARBA00022723"/>
    </source>
</evidence>
<accession>A0AAJ6CSU6</accession>
<protein>
    <submittedName>
        <fullName evidence="5">Sulfatase-like hydrolase/transferase</fullName>
    </submittedName>
</protein>
<dbReference type="RefSeq" id="WP_342826839.1">
    <property type="nucleotide sequence ID" value="NZ_CP046146.1"/>
</dbReference>
<reference evidence="5 6" key="1">
    <citation type="submission" date="2019-11" db="EMBL/GenBank/DDBJ databases">
        <authorList>
            <person name="Cho J.-C."/>
        </authorList>
    </citation>
    <scope>NUCLEOTIDE SEQUENCE [LARGE SCALE GENOMIC DNA]</scope>
    <source>
        <strain evidence="5 6">JH1073</strain>
    </source>
</reference>
<dbReference type="Proteomes" id="UP001219901">
    <property type="component" value="Chromosome"/>
</dbReference>
<evidence type="ECO:0000256" key="1">
    <source>
        <dbReference type="ARBA" id="ARBA00008779"/>
    </source>
</evidence>
<dbReference type="SUPFAM" id="SSF53649">
    <property type="entry name" value="Alkaline phosphatase-like"/>
    <property type="match status" value="1"/>
</dbReference>
<dbReference type="PROSITE" id="PS00523">
    <property type="entry name" value="SULFATASE_1"/>
    <property type="match status" value="1"/>
</dbReference>
<organism evidence="5 6">
    <name type="scientific">Candidatus Lucifugimonas marina</name>
    <dbReference type="NCBI Taxonomy" id="3038979"/>
    <lineage>
        <taxon>Bacteria</taxon>
        <taxon>Bacillati</taxon>
        <taxon>Chloroflexota</taxon>
        <taxon>Dehalococcoidia</taxon>
        <taxon>SAR202 cluster</taxon>
        <taxon>Candidatus Lucifugimonadales</taxon>
        <taxon>Candidatus Lucifugimonadaceae</taxon>
        <taxon>Candidatus Lucifugimonas</taxon>
    </lineage>
</organism>
<dbReference type="InterPro" id="IPR017850">
    <property type="entry name" value="Alkaline_phosphatase_core_sf"/>
</dbReference>
<dbReference type="InterPro" id="IPR024607">
    <property type="entry name" value="Sulfatase_CS"/>
</dbReference>
<evidence type="ECO:0000256" key="3">
    <source>
        <dbReference type="ARBA" id="ARBA00022801"/>
    </source>
</evidence>
<name>A0AAJ6CSU6_9CHLR</name>
<gene>
    <name evidence="5" type="ORF">GKO48_03650</name>
</gene>